<gene>
    <name evidence="3" type="ORF">ADUPG1_003562</name>
    <name evidence="2" type="ORF">ADUPG1_011704</name>
</gene>
<reference evidence="3" key="1">
    <citation type="submission" date="2022-03" db="EMBL/GenBank/DDBJ databases">
        <title>Draft genome sequence of Aduncisulcus paluster, a free-living microaerophilic Fornicata.</title>
        <authorList>
            <person name="Yuyama I."/>
            <person name="Kume K."/>
            <person name="Tamura T."/>
            <person name="Inagaki Y."/>
            <person name="Hashimoto T."/>
        </authorList>
    </citation>
    <scope>NUCLEOTIDE SEQUENCE</scope>
    <source>
        <strain evidence="3">NY0171</strain>
    </source>
</reference>
<dbReference type="EMBL" id="BQXS01012206">
    <property type="protein sequence ID" value="GKT20280.1"/>
    <property type="molecule type" value="Genomic_DNA"/>
</dbReference>
<proteinExistence type="predicted"/>
<sequence>QRDGDNFYVSLSVLRPGSALHRTDSASNGDLRCLPPEFSDSSGG</sequence>
<dbReference type="Proteomes" id="UP001057375">
    <property type="component" value="Unassembled WGS sequence"/>
</dbReference>
<dbReference type="EMBL" id="BQXS01004915">
    <property type="protein sequence ID" value="GKT37624.1"/>
    <property type="molecule type" value="Genomic_DNA"/>
</dbReference>
<feature type="non-terminal residue" evidence="3">
    <location>
        <position position="1"/>
    </location>
</feature>
<keyword evidence="4" id="KW-1185">Reference proteome</keyword>
<feature type="region of interest" description="Disordered" evidence="1">
    <location>
        <begin position="19"/>
        <end position="44"/>
    </location>
</feature>
<accession>A0ABQ5KYW5</accession>
<evidence type="ECO:0000313" key="2">
    <source>
        <dbReference type="EMBL" id="GKT20280.1"/>
    </source>
</evidence>
<protein>
    <submittedName>
        <fullName evidence="3">Uncharacterized protein</fullName>
    </submittedName>
</protein>
<comment type="caution">
    <text evidence="3">The sequence shown here is derived from an EMBL/GenBank/DDBJ whole genome shotgun (WGS) entry which is preliminary data.</text>
</comment>
<evidence type="ECO:0000256" key="1">
    <source>
        <dbReference type="SAM" id="MobiDB-lite"/>
    </source>
</evidence>
<evidence type="ECO:0000313" key="4">
    <source>
        <dbReference type="Proteomes" id="UP001057375"/>
    </source>
</evidence>
<organism evidence="3 4">
    <name type="scientific">Aduncisulcus paluster</name>
    <dbReference type="NCBI Taxonomy" id="2918883"/>
    <lineage>
        <taxon>Eukaryota</taxon>
        <taxon>Metamonada</taxon>
        <taxon>Carpediemonas-like organisms</taxon>
        <taxon>Aduncisulcus</taxon>
    </lineage>
</organism>
<name>A0ABQ5KYW5_9EUKA</name>
<evidence type="ECO:0000313" key="3">
    <source>
        <dbReference type="EMBL" id="GKT37624.1"/>
    </source>
</evidence>